<dbReference type="InterPro" id="IPR044712">
    <property type="entry name" value="SLC25A32-like"/>
</dbReference>
<dbReference type="SUPFAM" id="SSF103506">
    <property type="entry name" value="Mitochondrial carrier"/>
    <property type="match status" value="2"/>
</dbReference>
<name>A0ABQ7ESZ8_BRACR</name>
<dbReference type="InterPro" id="IPR018108">
    <property type="entry name" value="MCP_transmembrane"/>
</dbReference>
<dbReference type="InterPro" id="IPR002067">
    <property type="entry name" value="MCP"/>
</dbReference>
<feature type="repeat" description="Solcar" evidence="8">
    <location>
        <begin position="299"/>
        <end position="389"/>
    </location>
</feature>
<evidence type="ECO:0000313" key="11">
    <source>
        <dbReference type="EMBL" id="KAF3606330.1"/>
    </source>
</evidence>
<feature type="repeat" description="Solcar" evidence="8">
    <location>
        <begin position="199"/>
        <end position="287"/>
    </location>
</feature>
<dbReference type="PRINTS" id="PR00926">
    <property type="entry name" value="MITOCARRIER"/>
</dbReference>
<keyword evidence="5" id="KW-0677">Repeat</keyword>
<evidence type="ECO:0000256" key="7">
    <source>
        <dbReference type="ARBA" id="ARBA00023136"/>
    </source>
</evidence>
<organism evidence="11 12">
    <name type="scientific">Brassica cretica</name>
    <name type="common">Mustard</name>
    <dbReference type="NCBI Taxonomy" id="69181"/>
    <lineage>
        <taxon>Eukaryota</taxon>
        <taxon>Viridiplantae</taxon>
        <taxon>Streptophyta</taxon>
        <taxon>Embryophyta</taxon>
        <taxon>Tracheophyta</taxon>
        <taxon>Spermatophyta</taxon>
        <taxon>Magnoliopsida</taxon>
        <taxon>eudicotyledons</taxon>
        <taxon>Gunneridae</taxon>
        <taxon>Pentapetalae</taxon>
        <taxon>rosids</taxon>
        <taxon>malvids</taxon>
        <taxon>Brassicales</taxon>
        <taxon>Brassicaceae</taxon>
        <taxon>Brassiceae</taxon>
        <taxon>Brassica</taxon>
    </lineage>
</organism>
<evidence type="ECO:0000256" key="4">
    <source>
        <dbReference type="ARBA" id="ARBA00022692"/>
    </source>
</evidence>
<protein>
    <submittedName>
        <fullName evidence="11">Uncharacterized protein</fullName>
    </submittedName>
</protein>
<evidence type="ECO:0000256" key="1">
    <source>
        <dbReference type="ARBA" id="ARBA00004141"/>
    </source>
</evidence>
<dbReference type="EMBL" id="QGKV02000297">
    <property type="protein sequence ID" value="KAF3606330.1"/>
    <property type="molecule type" value="Genomic_DNA"/>
</dbReference>
<feature type="region of interest" description="Disordered" evidence="10">
    <location>
        <begin position="396"/>
        <end position="445"/>
    </location>
</feature>
<keyword evidence="12" id="KW-1185">Reference proteome</keyword>
<evidence type="ECO:0000256" key="8">
    <source>
        <dbReference type="PROSITE-ProRule" id="PRU00282"/>
    </source>
</evidence>
<keyword evidence="7 8" id="KW-0472">Membrane</keyword>
<proteinExistence type="inferred from homology"/>
<dbReference type="Gene3D" id="1.50.40.10">
    <property type="entry name" value="Mitochondrial carrier domain"/>
    <property type="match status" value="2"/>
</dbReference>
<evidence type="ECO:0000256" key="2">
    <source>
        <dbReference type="ARBA" id="ARBA00006375"/>
    </source>
</evidence>
<keyword evidence="4 8" id="KW-0812">Transmembrane</keyword>
<comment type="similarity">
    <text evidence="2 9">Belongs to the mitochondrial carrier (TC 2.A.29) family.</text>
</comment>
<evidence type="ECO:0000256" key="6">
    <source>
        <dbReference type="ARBA" id="ARBA00022989"/>
    </source>
</evidence>
<feature type="repeat" description="Solcar" evidence="8">
    <location>
        <begin position="99"/>
        <end position="191"/>
    </location>
</feature>
<accession>A0ABQ7ESZ8</accession>
<keyword evidence="6" id="KW-1133">Transmembrane helix</keyword>
<evidence type="ECO:0000256" key="9">
    <source>
        <dbReference type="RuleBase" id="RU000488"/>
    </source>
</evidence>
<evidence type="ECO:0000313" key="12">
    <source>
        <dbReference type="Proteomes" id="UP000266723"/>
    </source>
</evidence>
<dbReference type="PANTHER" id="PTHR45683">
    <property type="entry name" value="MITOCHONDRIAL NICOTINAMIDE ADENINE DINUCLEOTIDE TRANSPORTER 1-RELATED-RELATED"/>
    <property type="match status" value="1"/>
</dbReference>
<evidence type="ECO:0000256" key="3">
    <source>
        <dbReference type="ARBA" id="ARBA00022448"/>
    </source>
</evidence>
<dbReference type="Proteomes" id="UP000266723">
    <property type="component" value="Unassembled WGS sequence"/>
</dbReference>
<feature type="compositionally biased region" description="Polar residues" evidence="10">
    <location>
        <begin position="427"/>
        <end position="439"/>
    </location>
</feature>
<evidence type="ECO:0000256" key="5">
    <source>
        <dbReference type="ARBA" id="ARBA00022737"/>
    </source>
</evidence>
<keyword evidence="3 9" id="KW-0813">Transport</keyword>
<comment type="caution">
    <text evidence="11">The sequence shown here is derived from an EMBL/GenBank/DDBJ whole genome shotgun (WGS) entry which is preliminary data.</text>
</comment>
<sequence length="445" mass="47912">MIENESSSLDYRSIREVACNAAAGATAGAIAATFVCPLDVIKTRLQVVGLPEAPVSGKRGEGHKVSSFTNPHVPPRGLIHNHVEMIENESSSLDYRSIREVACNAAAGATAGAIAATFVCPLDVIKTRLQVVGLPEAPVSGKRGSVIITSLQDIVKKDGLRGMYRGLSPTIIALLPNWAVYFSVYGKLKDVLQSSDGKLSVGANMVAAAGAGAATSIATNPLWVVKTRLMTQGIRTDVVPYKSIMSAFSRICHEEGLRGLYSGILPSLAGISHVAIQFPAYEKIKQYMANIDNTSVDNLSPGSVAIASSIAKVLASVLTYPHEVIRAKLQEQGQMRNAETKYSGVVDCVKKVFRSEGIPGMYRGCATNLLRTTPSAVITFTTYEMMLRFFRQVVPPETNKSNNQNREEKTKSLVSRHGAEEEESLRESQTQSNKINTSPIRLGSK</sequence>
<dbReference type="Pfam" id="PF00153">
    <property type="entry name" value="Mito_carr"/>
    <property type="match status" value="4"/>
</dbReference>
<reference evidence="11 12" key="1">
    <citation type="journal article" date="2020" name="BMC Genomics">
        <title>Intraspecific diversification of the crop wild relative Brassica cretica Lam. using demographic model selection.</title>
        <authorList>
            <person name="Kioukis A."/>
            <person name="Michalopoulou V.A."/>
            <person name="Briers L."/>
            <person name="Pirintsos S."/>
            <person name="Studholme D.J."/>
            <person name="Pavlidis P."/>
            <person name="Sarris P.F."/>
        </authorList>
    </citation>
    <scope>NUCLEOTIDE SEQUENCE [LARGE SCALE GENOMIC DNA]</scope>
    <source>
        <strain evidence="12">cv. PFS-1207/04</strain>
    </source>
</reference>
<evidence type="ECO:0000256" key="10">
    <source>
        <dbReference type="SAM" id="MobiDB-lite"/>
    </source>
</evidence>
<dbReference type="PROSITE" id="PS50920">
    <property type="entry name" value="SOLCAR"/>
    <property type="match status" value="3"/>
</dbReference>
<comment type="subcellular location">
    <subcellularLocation>
        <location evidence="1">Membrane</location>
        <topology evidence="1">Multi-pass membrane protein</topology>
    </subcellularLocation>
</comment>
<dbReference type="InterPro" id="IPR023395">
    <property type="entry name" value="MCP_dom_sf"/>
</dbReference>
<gene>
    <name evidence="11" type="ORF">DY000_02046553</name>
</gene>